<gene>
    <name evidence="3" type="ORF">CEXT_531901</name>
</gene>
<proteinExistence type="predicted"/>
<dbReference type="Pfam" id="PF03372">
    <property type="entry name" value="Exo_endo_phos"/>
    <property type="match status" value="1"/>
</dbReference>
<evidence type="ECO:0000313" key="4">
    <source>
        <dbReference type="Proteomes" id="UP001054945"/>
    </source>
</evidence>
<feature type="compositionally biased region" description="Polar residues" evidence="1">
    <location>
        <begin position="9"/>
        <end position="24"/>
    </location>
</feature>
<dbReference type="Gene3D" id="3.60.10.10">
    <property type="entry name" value="Endonuclease/exonuclease/phosphatase"/>
    <property type="match status" value="1"/>
</dbReference>
<dbReference type="InterPro" id="IPR005135">
    <property type="entry name" value="Endo/exonuclease/phosphatase"/>
</dbReference>
<keyword evidence="4" id="KW-1185">Reference proteome</keyword>
<feature type="compositionally biased region" description="Basic and acidic residues" evidence="1">
    <location>
        <begin position="179"/>
        <end position="188"/>
    </location>
</feature>
<feature type="region of interest" description="Disordered" evidence="1">
    <location>
        <begin position="163"/>
        <end position="188"/>
    </location>
</feature>
<evidence type="ECO:0000313" key="3">
    <source>
        <dbReference type="EMBL" id="GIY40133.1"/>
    </source>
</evidence>
<feature type="region of interest" description="Disordered" evidence="1">
    <location>
        <begin position="1"/>
        <end position="24"/>
    </location>
</feature>
<dbReference type="InterPro" id="IPR036691">
    <property type="entry name" value="Endo/exonu/phosph_ase_sf"/>
</dbReference>
<evidence type="ECO:0000259" key="2">
    <source>
        <dbReference type="Pfam" id="PF03372"/>
    </source>
</evidence>
<accession>A0AAV4T097</accession>
<organism evidence="3 4">
    <name type="scientific">Caerostris extrusa</name>
    <name type="common">Bark spider</name>
    <name type="synonym">Caerostris bankana</name>
    <dbReference type="NCBI Taxonomy" id="172846"/>
    <lineage>
        <taxon>Eukaryota</taxon>
        <taxon>Metazoa</taxon>
        <taxon>Ecdysozoa</taxon>
        <taxon>Arthropoda</taxon>
        <taxon>Chelicerata</taxon>
        <taxon>Arachnida</taxon>
        <taxon>Araneae</taxon>
        <taxon>Araneomorphae</taxon>
        <taxon>Entelegynae</taxon>
        <taxon>Araneoidea</taxon>
        <taxon>Araneidae</taxon>
        <taxon>Caerostris</taxon>
    </lineage>
</organism>
<dbReference type="EMBL" id="BPLR01010563">
    <property type="protein sequence ID" value="GIY40133.1"/>
    <property type="molecule type" value="Genomic_DNA"/>
</dbReference>
<feature type="region of interest" description="Disordered" evidence="1">
    <location>
        <begin position="88"/>
        <end position="148"/>
    </location>
</feature>
<name>A0AAV4T097_CAEEX</name>
<feature type="compositionally biased region" description="Acidic residues" evidence="1">
    <location>
        <begin position="119"/>
        <end position="132"/>
    </location>
</feature>
<dbReference type="AlphaFoldDB" id="A0AAV4T097"/>
<comment type="caution">
    <text evidence="3">The sequence shown here is derived from an EMBL/GenBank/DDBJ whole genome shotgun (WGS) entry which is preliminary data.</text>
</comment>
<feature type="compositionally biased region" description="Polar residues" evidence="1">
    <location>
        <begin position="97"/>
        <end position="112"/>
    </location>
</feature>
<sequence length="188" mass="21130">MPVARINLQHPTSANNIRPSTSVTETPKLITSPLENNQSTSNTPSSNNQDILEFIYEYSPHIIAIQETHLRPSDKINLRNYTTYRSDRLTHQGGGTAISSSQNATGRSQNSAYLKRCAEDDDDGDDGNDEDPETRTIERDTQDYNHSRSSTVIFKRVAFRDANSDECDEMDSDSGTDYTSKKEEKMIC</sequence>
<feature type="domain" description="Endonuclease/exonuclease/phosphatase" evidence="2">
    <location>
        <begin position="48"/>
        <end position="133"/>
    </location>
</feature>
<evidence type="ECO:0000256" key="1">
    <source>
        <dbReference type="SAM" id="MobiDB-lite"/>
    </source>
</evidence>
<dbReference type="Proteomes" id="UP001054945">
    <property type="component" value="Unassembled WGS sequence"/>
</dbReference>
<reference evidence="3 4" key="1">
    <citation type="submission" date="2021-06" db="EMBL/GenBank/DDBJ databases">
        <title>Caerostris extrusa draft genome.</title>
        <authorList>
            <person name="Kono N."/>
            <person name="Arakawa K."/>
        </authorList>
    </citation>
    <scope>NUCLEOTIDE SEQUENCE [LARGE SCALE GENOMIC DNA]</scope>
</reference>
<feature type="compositionally biased region" description="Basic and acidic residues" evidence="1">
    <location>
        <begin position="133"/>
        <end position="146"/>
    </location>
</feature>
<dbReference type="GO" id="GO:0003824">
    <property type="term" value="F:catalytic activity"/>
    <property type="evidence" value="ECO:0007669"/>
    <property type="project" value="InterPro"/>
</dbReference>
<protein>
    <recommendedName>
        <fullName evidence="2">Endonuclease/exonuclease/phosphatase domain-containing protein</fullName>
    </recommendedName>
</protein>
<dbReference type="SUPFAM" id="SSF56219">
    <property type="entry name" value="DNase I-like"/>
    <property type="match status" value="1"/>
</dbReference>
<feature type="compositionally biased region" description="Acidic residues" evidence="1">
    <location>
        <begin position="164"/>
        <end position="174"/>
    </location>
</feature>